<keyword evidence="3" id="KW-1185">Reference proteome</keyword>
<dbReference type="AlphaFoldDB" id="A0A3G9J7V3"/>
<evidence type="ECO:0000313" key="2">
    <source>
        <dbReference type="EMBL" id="BBH27297.1"/>
    </source>
</evidence>
<name>A0A3G9J7V3_9FIRM</name>
<dbReference type="Pfam" id="PF00535">
    <property type="entry name" value="Glycos_transf_2"/>
    <property type="match status" value="1"/>
</dbReference>
<organism evidence="2 3">
    <name type="scientific">Intestinibaculum porci</name>
    <dbReference type="NCBI Taxonomy" id="2487118"/>
    <lineage>
        <taxon>Bacteria</taxon>
        <taxon>Bacillati</taxon>
        <taxon>Bacillota</taxon>
        <taxon>Erysipelotrichia</taxon>
        <taxon>Erysipelotrichales</taxon>
        <taxon>Erysipelotrichaceae</taxon>
        <taxon>Intestinibaculum</taxon>
    </lineage>
</organism>
<protein>
    <submittedName>
        <fullName evidence="2">Glycosyl transferase family 2</fullName>
    </submittedName>
</protein>
<sequence length="263" mass="30808">MQFYTLIVIYNKHYQDSSSIKSLFATDAYKQGKIHAVLIDNSTRDYHNASFSIHDHCHYLSMHGNQGLSKAYNAGIDLFKGQLEGQAVVLFDDDTTFDNSYFAAMEKAYGDADIYLPIIYDQNQALLSPSIMTKYRCVLASSLEDITADHINGINTGMMIKGEIFNDYRYDESYFLDYVDHAFIRDMKAKHKKIIYVSTILKQDYSLEGQDYQSAMKRFEISKKDIYNYYRKGLMNHIVYHYLMLRRKCKYLKMYKHICILLK</sequence>
<dbReference type="RefSeq" id="WP_125120042.1">
    <property type="nucleotide sequence ID" value="NZ_AP019309.1"/>
</dbReference>
<dbReference type="EMBL" id="AP019309">
    <property type="protein sequence ID" value="BBH27297.1"/>
    <property type="molecule type" value="Genomic_DNA"/>
</dbReference>
<dbReference type="Gene3D" id="3.90.550.10">
    <property type="entry name" value="Spore Coat Polysaccharide Biosynthesis Protein SpsA, Chain A"/>
    <property type="match status" value="1"/>
</dbReference>
<gene>
    <name evidence="2" type="ORF">SG0102_22310</name>
</gene>
<accession>A0A3G9J7V3</accession>
<dbReference type="Proteomes" id="UP000268059">
    <property type="component" value="Chromosome"/>
</dbReference>
<feature type="domain" description="Glycosyltransferase 2-like" evidence="1">
    <location>
        <begin position="20"/>
        <end position="127"/>
    </location>
</feature>
<evidence type="ECO:0000313" key="3">
    <source>
        <dbReference type="Proteomes" id="UP000268059"/>
    </source>
</evidence>
<dbReference type="InterPro" id="IPR001173">
    <property type="entry name" value="Glyco_trans_2-like"/>
</dbReference>
<reference evidence="2 3" key="1">
    <citation type="submission" date="2018-11" db="EMBL/GenBank/DDBJ databases">
        <title>Novel Erysipelotrichaceae bacterium isolated from small intestine of a swine.</title>
        <authorList>
            <person name="Kim J.S."/>
            <person name="Choe H."/>
            <person name="Lee Y.R."/>
            <person name="Kim K.M."/>
            <person name="Park D.S."/>
        </authorList>
    </citation>
    <scope>NUCLEOTIDE SEQUENCE [LARGE SCALE GENOMIC DNA]</scope>
    <source>
        <strain evidence="2 3">SG0102</strain>
    </source>
</reference>
<evidence type="ECO:0000259" key="1">
    <source>
        <dbReference type="Pfam" id="PF00535"/>
    </source>
</evidence>
<proteinExistence type="predicted"/>
<dbReference type="InParanoid" id="A0A3G9J7V3"/>
<dbReference type="SUPFAM" id="SSF53448">
    <property type="entry name" value="Nucleotide-diphospho-sugar transferases"/>
    <property type="match status" value="1"/>
</dbReference>
<dbReference type="GO" id="GO:0016740">
    <property type="term" value="F:transferase activity"/>
    <property type="evidence" value="ECO:0007669"/>
    <property type="project" value="UniProtKB-KW"/>
</dbReference>
<dbReference type="InterPro" id="IPR029044">
    <property type="entry name" value="Nucleotide-diphossugar_trans"/>
</dbReference>
<dbReference type="KEGG" id="ebm:SG0102_22310"/>
<keyword evidence="2" id="KW-0808">Transferase</keyword>
<dbReference type="OrthoDB" id="9771846at2"/>